<reference evidence="18" key="1">
    <citation type="submission" date="2016-10" db="EMBL/GenBank/DDBJ databases">
        <authorList>
            <person name="Varghese N."/>
            <person name="Submissions S."/>
        </authorList>
    </citation>
    <scope>NUCLEOTIDE SEQUENCE [LARGE SCALE GENOMIC DNA]</scope>
    <source>
        <strain evidence="18">ATCC 700379</strain>
    </source>
</reference>
<evidence type="ECO:0000256" key="4">
    <source>
        <dbReference type="ARBA" id="ARBA00022475"/>
    </source>
</evidence>
<keyword evidence="9 17" id="KW-0418">Kinase</keyword>
<evidence type="ECO:0000313" key="17">
    <source>
        <dbReference type="EMBL" id="SFG91493.1"/>
    </source>
</evidence>
<dbReference type="GO" id="GO:0000155">
    <property type="term" value="F:phosphorelay sensor kinase activity"/>
    <property type="evidence" value="ECO:0007669"/>
    <property type="project" value="InterPro"/>
</dbReference>
<dbReference type="RefSeq" id="WP_093674576.1">
    <property type="nucleotide sequence ID" value="NZ_FOOY01000029.1"/>
</dbReference>
<accession>A0A1I2VR33</accession>
<dbReference type="PANTHER" id="PTHR24421">
    <property type="entry name" value="NITRATE/NITRITE SENSOR PROTEIN NARX-RELATED"/>
    <property type="match status" value="1"/>
</dbReference>
<feature type="domain" description="HAMP" evidence="16">
    <location>
        <begin position="67"/>
        <end position="119"/>
    </location>
</feature>
<dbReference type="PANTHER" id="PTHR24421:SF37">
    <property type="entry name" value="SENSOR HISTIDINE KINASE NARS"/>
    <property type="match status" value="1"/>
</dbReference>
<dbReference type="InterPro" id="IPR036890">
    <property type="entry name" value="HATPase_C_sf"/>
</dbReference>
<dbReference type="Proteomes" id="UP000198752">
    <property type="component" value="Unassembled WGS sequence"/>
</dbReference>
<evidence type="ECO:0000256" key="12">
    <source>
        <dbReference type="ARBA" id="ARBA00023012"/>
    </source>
</evidence>
<feature type="transmembrane region" description="Helical" evidence="14">
    <location>
        <begin position="12"/>
        <end position="34"/>
    </location>
</feature>
<evidence type="ECO:0000256" key="10">
    <source>
        <dbReference type="ARBA" id="ARBA00022840"/>
    </source>
</evidence>
<dbReference type="GO" id="GO:0005524">
    <property type="term" value="F:ATP binding"/>
    <property type="evidence" value="ECO:0007669"/>
    <property type="project" value="UniProtKB-KW"/>
</dbReference>
<keyword evidence="13 14" id="KW-0472">Membrane</keyword>
<evidence type="ECO:0000256" key="14">
    <source>
        <dbReference type="SAM" id="Phobius"/>
    </source>
</evidence>
<dbReference type="OrthoDB" id="9795828at2"/>
<dbReference type="CDD" id="cd16917">
    <property type="entry name" value="HATPase_UhpB-NarQ-NarX-like"/>
    <property type="match status" value="1"/>
</dbReference>
<dbReference type="GO" id="GO:0005886">
    <property type="term" value="C:plasma membrane"/>
    <property type="evidence" value="ECO:0007669"/>
    <property type="project" value="UniProtKB-SubCell"/>
</dbReference>
<dbReference type="InterPro" id="IPR005467">
    <property type="entry name" value="His_kinase_dom"/>
</dbReference>
<evidence type="ECO:0000256" key="11">
    <source>
        <dbReference type="ARBA" id="ARBA00022989"/>
    </source>
</evidence>
<keyword evidence="5" id="KW-0597">Phosphoprotein</keyword>
<protein>
    <recommendedName>
        <fullName evidence="3">histidine kinase</fullName>
        <ecNumber evidence="3">2.7.13.3</ecNumber>
    </recommendedName>
</protein>
<evidence type="ECO:0000259" key="15">
    <source>
        <dbReference type="PROSITE" id="PS50109"/>
    </source>
</evidence>
<proteinExistence type="predicted"/>
<sequence length="349" mass="39411">MQNYRIRTARFQLIVSFFSSLILFTFVQIFAFFFPFEQSLLVSAFVFTVSFVTQFILETNALTKDYRLLLDHIDSIDLFVKTLSAGKLSARMNVENVGAISHVEQSLNELADKIDTQVKSLQRLVDENVQMNVKIKNEAVTAERQRLARDLHDAVSQQLFALSMLASAAEKTIHSNPDLAAENIADVSDIARKAQGEMRALLLHLRPVRLNNESLDKGLERLIHELDGKTMIHFEASIHPVPGLTKGVENHLFRLSQEALSNALRHSEATKVVLSLHEKDQLVTLTIFDNGQGFDPKQEKIASYGLKTMKERAEEIGGHFMLTAHEGEGTSIHIRVPIHREAKENDREN</sequence>
<dbReference type="SMART" id="SM00387">
    <property type="entry name" value="HATPase_c"/>
    <property type="match status" value="1"/>
</dbReference>
<gene>
    <name evidence="17" type="ORF">SAMN02982927_03207</name>
</gene>
<comment type="catalytic activity">
    <reaction evidence="1">
        <text>ATP + protein L-histidine = ADP + protein N-phospho-L-histidine.</text>
        <dbReference type="EC" id="2.7.13.3"/>
    </reaction>
</comment>
<keyword evidence="4" id="KW-1003">Cell membrane</keyword>
<dbReference type="EC" id="2.7.13.3" evidence="3"/>
<dbReference type="InterPro" id="IPR050482">
    <property type="entry name" value="Sensor_HK_TwoCompSys"/>
</dbReference>
<keyword evidence="7 14" id="KW-0812">Transmembrane</keyword>
<dbReference type="GO" id="GO:0046983">
    <property type="term" value="F:protein dimerization activity"/>
    <property type="evidence" value="ECO:0007669"/>
    <property type="project" value="InterPro"/>
</dbReference>
<evidence type="ECO:0000259" key="16">
    <source>
        <dbReference type="PROSITE" id="PS50885"/>
    </source>
</evidence>
<keyword evidence="11 14" id="KW-1133">Transmembrane helix</keyword>
<evidence type="ECO:0000256" key="9">
    <source>
        <dbReference type="ARBA" id="ARBA00022777"/>
    </source>
</evidence>
<dbReference type="PROSITE" id="PS50885">
    <property type="entry name" value="HAMP"/>
    <property type="match status" value="1"/>
</dbReference>
<dbReference type="PROSITE" id="PS50109">
    <property type="entry name" value="HIS_KIN"/>
    <property type="match status" value="1"/>
</dbReference>
<dbReference type="Gene3D" id="1.20.5.1930">
    <property type="match status" value="1"/>
</dbReference>
<dbReference type="InterPro" id="IPR011712">
    <property type="entry name" value="Sig_transdc_His_kin_sub3_dim/P"/>
</dbReference>
<name>A0A1I2VR33_9BACL</name>
<evidence type="ECO:0000256" key="7">
    <source>
        <dbReference type="ARBA" id="ARBA00022692"/>
    </source>
</evidence>
<keyword evidence="6" id="KW-0808">Transferase</keyword>
<dbReference type="InterPro" id="IPR003660">
    <property type="entry name" value="HAMP_dom"/>
</dbReference>
<evidence type="ECO:0000256" key="1">
    <source>
        <dbReference type="ARBA" id="ARBA00000085"/>
    </source>
</evidence>
<keyword evidence="18" id="KW-1185">Reference proteome</keyword>
<dbReference type="Pfam" id="PF02518">
    <property type="entry name" value="HATPase_c"/>
    <property type="match status" value="1"/>
</dbReference>
<evidence type="ECO:0000256" key="13">
    <source>
        <dbReference type="ARBA" id="ARBA00023136"/>
    </source>
</evidence>
<dbReference type="Gene3D" id="3.30.565.10">
    <property type="entry name" value="Histidine kinase-like ATPase, C-terminal domain"/>
    <property type="match status" value="1"/>
</dbReference>
<evidence type="ECO:0000313" key="18">
    <source>
        <dbReference type="Proteomes" id="UP000198752"/>
    </source>
</evidence>
<organism evidence="17 18">
    <name type="scientific">Sporolactobacillus nakayamae</name>
    <dbReference type="NCBI Taxonomy" id="269670"/>
    <lineage>
        <taxon>Bacteria</taxon>
        <taxon>Bacillati</taxon>
        <taxon>Bacillota</taxon>
        <taxon>Bacilli</taxon>
        <taxon>Bacillales</taxon>
        <taxon>Sporolactobacillaceae</taxon>
        <taxon>Sporolactobacillus</taxon>
    </lineage>
</organism>
<keyword evidence="8" id="KW-0547">Nucleotide-binding</keyword>
<evidence type="ECO:0000256" key="2">
    <source>
        <dbReference type="ARBA" id="ARBA00004651"/>
    </source>
</evidence>
<keyword evidence="10" id="KW-0067">ATP-binding</keyword>
<feature type="domain" description="Histidine kinase" evidence="15">
    <location>
        <begin position="146"/>
        <end position="340"/>
    </location>
</feature>
<dbReference type="EMBL" id="FOOY01000029">
    <property type="protein sequence ID" value="SFG91493.1"/>
    <property type="molecule type" value="Genomic_DNA"/>
</dbReference>
<keyword evidence="12" id="KW-0902">Two-component regulatory system</keyword>
<dbReference type="Pfam" id="PF07730">
    <property type="entry name" value="HisKA_3"/>
    <property type="match status" value="1"/>
</dbReference>
<evidence type="ECO:0000256" key="6">
    <source>
        <dbReference type="ARBA" id="ARBA00022679"/>
    </source>
</evidence>
<evidence type="ECO:0000256" key="8">
    <source>
        <dbReference type="ARBA" id="ARBA00022741"/>
    </source>
</evidence>
<dbReference type="AlphaFoldDB" id="A0A1I2VR33"/>
<comment type="subcellular location">
    <subcellularLocation>
        <location evidence="2">Cell membrane</location>
        <topology evidence="2">Multi-pass membrane protein</topology>
    </subcellularLocation>
</comment>
<dbReference type="InterPro" id="IPR003594">
    <property type="entry name" value="HATPase_dom"/>
</dbReference>
<evidence type="ECO:0000256" key="5">
    <source>
        <dbReference type="ARBA" id="ARBA00022553"/>
    </source>
</evidence>
<dbReference type="STRING" id="269670.SAMN02982927_03207"/>
<evidence type="ECO:0000256" key="3">
    <source>
        <dbReference type="ARBA" id="ARBA00012438"/>
    </source>
</evidence>
<dbReference type="SUPFAM" id="SSF55874">
    <property type="entry name" value="ATPase domain of HSP90 chaperone/DNA topoisomerase II/histidine kinase"/>
    <property type="match status" value="1"/>
</dbReference>